<dbReference type="STRING" id="1427984.X271_00272"/>
<gene>
    <name evidence="1" type="ORF">X271_00272</name>
</gene>
<evidence type="ECO:0000313" key="2">
    <source>
        <dbReference type="Proteomes" id="UP000019450"/>
    </source>
</evidence>
<proteinExistence type="predicted"/>
<keyword evidence="1" id="KW-0413">Isomerase</keyword>
<name>W8GFN8_9MOLU</name>
<protein>
    <submittedName>
        <fullName evidence="1">Topoisomerase-primase domain protein</fullName>
    </submittedName>
</protein>
<accession>W8GFN8</accession>
<reference evidence="1 2" key="1">
    <citation type="journal article" date="2014" name="Genome Biol. Evol.">
        <title>Phylogenomics of "Candidatus Hepatoplasma crinochetorum," a Lineage of Mollicutes Associated with Noninsect Arthropods.</title>
        <authorList>
            <person name="Leclercq S."/>
            <person name="Dittmer J."/>
            <person name="Bouchon D."/>
            <person name="Cordaux R."/>
        </authorList>
    </citation>
    <scope>NUCLEOTIDE SEQUENCE [LARGE SCALE GENOMIC DNA]</scope>
    <source>
        <strain evidence="1 2">Av</strain>
    </source>
</reference>
<dbReference type="GO" id="GO:0016853">
    <property type="term" value="F:isomerase activity"/>
    <property type="evidence" value="ECO:0007669"/>
    <property type="project" value="UniProtKB-KW"/>
</dbReference>
<dbReference type="RefSeq" id="WP_025208677.1">
    <property type="nucleotide sequence ID" value="NZ_CP006932.1"/>
</dbReference>
<dbReference type="Proteomes" id="UP000019450">
    <property type="component" value="Chromosome"/>
</dbReference>
<dbReference type="EMBL" id="CP006932">
    <property type="protein sequence ID" value="AHK22378.1"/>
    <property type="molecule type" value="Genomic_DNA"/>
</dbReference>
<dbReference type="AlphaFoldDB" id="W8GFN8"/>
<keyword evidence="2" id="KW-1185">Reference proteome</keyword>
<organism evidence="1 2">
    <name type="scientific">Candidatus Hepatoplasma crinochetorum Av</name>
    <dbReference type="NCBI Taxonomy" id="1427984"/>
    <lineage>
        <taxon>Bacteria</taxon>
        <taxon>Bacillati</taxon>
        <taxon>Mycoplasmatota</taxon>
        <taxon>Mollicutes</taxon>
        <taxon>Candidatus Hepatoplasmataceae</taxon>
        <taxon>Candidatus Hepatoplasma</taxon>
    </lineage>
</organism>
<dbReference type="KEGG" id="hcr:X271_00272"/>
<dbReference type="HOGENOM" id="CLU_766580_0_0_14"/>
<sequence>MQQLYIKTVTIHYLGPWIDNHFRFKKNNLIFGITEEEGNLDLIDILRAIKDIRKFHKIDLKYLHQDLKKNIDFNYHKFLLKITYFNSKKETYIKINKNLKVDYKESVNFNLISRVYIKFIEKEEEIDQILKDLETRKERINFIKNRIIVFLKVENLLKESKIEKLLDFSYKFSGQTFFSTISPKVIVHAMNKFDTRLLDVFYMVDHVEKNLKPNLLQQLAEYTGEKIRKKILFVEGISDRLILEAIAKRNKIKDLVIIDTGGIANINFEAIAKLNNFLNAKALIDYDNEKTRISNRLIHVLKRRAIEWYLDQNILHKNNLNDFKMSSHNKILMAENFKNTYFKSKNYKQLEFEVLNLYNSF</sequence>
<evidence type="ECO:0000313" key="1">
    <source>
        <dbReference type="EMBL" id="AHK22378.1"/>
    </source>
</evidence>